<organism evidence="11 12">
    <name type="scientific">Acer negundo</name>
    <name type="common">Box elder</name>
    <dbReference type="NCBI Taxonomy" id="4023"/>
    <lineage>
        <taxon>Eukaryota</taxon>
        <taxon>Viridiplantae</taxon>
        <taxon>Streptophyta</taxon>
        <taxon>Embryophyta</taxon>
        <taxon>Tracheophyta</taxon>
        <taxon>Spermatophyta</taxon>
        <taxon>Magnoliopsida</taxon>
        <taxon>eudicotyledons</taxon>
        <taxon>Gunneridae</taxon>
        <taxon>Pentapetalae</taxon>
        <taxon>rosids</taxon>
        <taxon>malvids</taxon>
        <taxon>Sapindales</taxon>
        <taxon>Sapindaceae</taxon>
        <taxon>Hippocastanoideae</taxon>
        <taxon>Acereae</taxon>
        <taxon>Acer</taxon>
    </lineage>
</organism>
<comment type="similarity">
    <text evidence="2">Belongs to the PpiC/parvulin rotamase family. PIN4 subfamily.</text>
</comment>
<evidence type="ECO:0000256" key="2">
    <source>
        <dbReference type="ARBA" id="ARBA00010242"/>
    </source>
</evidence>
<name>A0AAD5NPW9_ACENE</name>
<evidence type="ECO:0000259" key="10">
    <source>
        <dbReference type="PROSITE" id="PS50198"/>
    </source>
</evidence>
<protein>
    <recommendedName>
        <fullName evidence="3">peptidylprolyl isomerase</fullName>
        <ecNumber evidence="3">5.2.1.8</ecNumber>
    </recommendedName>
    <alternativeName>
        <fullName evidence="6">Parvulin-14</fullName>
    </alternativeName>
</protein>
<evidence type="ECO:0000256" key="6">
    <source>
        <dbReference type="ARBA" id="ARBA00030737"/>
    </source>
</evidence>
<reference evidence="11" key="2">
    <citation type="submission" date="2023-02" db="EMBL/GenBank/DDBJ databases">
        <authorList>
            <person name="Swenson N.G."/>
            <person name="Wegrzyn J.L."/>
            <person name="Mcevoy S.L."/>
        </authorList>
    </citation>
    <scope>NUCLEOTIDE SEQUENCE</scope>
    <source>
        <strain evidence="11">91603</strain>
        <tissue evidence="11">Leaf</tissue>
    </source>
</reference>
<dbReference type="EMBL" id="JAJSOW010000103">
    <property type="protein sequence ID" value="KAI9173992.1"/>
    <property type="molecule type" value="Genomic_DNA"/>
</dbReference>
<keyword evidence="8" id="KW-0175">Coiled coil</keyword>
<evidence type="ECO:0000256" key="4">
    <source>
        <dbReference type="ARBA" id="ARBA00023110"/>
    </source>
</evidence>
<dbReference type="Gene3D" id="3.10.50.40">
    <property type="match status" value="1"/>
</dbReference>
<comment type="caution">
    <text evidence="11">The sequence shown here is derived from an EMBL/GenBank/DDBJ whole genome shotgun (WGS) entry which is preliminary data.</text>
</comment>
<evidence type="ECO:0000256" key="7">
    <source>
        <dbReference type="PROSITE-ProRule" id="PRU00278"/>
    </source>
</evidence>
<gene>
    <name evidence="11" type="ORF">LWI28_009975</name>
</gene>
<feature type="coiled-coil region" evidence="8">
    <location>
        <begin position="143"/>
        <end position="170"/>
    </location>
</feature>
<dbReference type="Proteomes" id="UP001064489">
    <property type="component" value="Chromosome 8"/>
</dbReference>
<dbReference type="Pfam" id="PF00639">
    <property type="entry name" value="Rotamase"/>
    <property type="match status" value="1"/>
</dbReference>
<evidence type="ECO:0000313" key="11">
    <source>
        <dbReference type="EMBL" id="KAI9173992.1"/>
    </source>
</evidence>
<reference evidence="11" key="1">
    <citation type="journal article" date="2022" name="Plant J.">
        <title>Strategies of tolerance reflected in two North American maple genomes.</title>
        <authorList>
            <person name="McEvoy S.L."/>
            <person name="Sezen U.U."/>
            <person name="Trouern-Trend A."/>
            <person name="McMahon S.M."/>
            <person name="Schaberg P.G."/>
            <person name="Yang J."/>
            <person name="Wegrzyn J.L."/>
            <person name="Swenson N.G."/>
        </authorList>
    </citation>
    <scope>NUCLEOTIDE SEQUENCE</scope>
    <source>
        <strain evidence="11">91603</strain>
    </source>
</reference>
<comment type="catalytic activity">
    <reaction evidence="1">
        <text>[protein]-peptidylproline (omega=180) = [protein]-peptidylproline (omega=0)</text>
        <dbReference type="Rhea" id="RHEA:16237"/>
        <dbReference type="Rhea" id="RHEA-COMP:10747"/>
        <dbReference type="Rhea" id="RHEA-COMP:10748"/>
        <dbReference type="ChEBI" id="CHEBI:83833"/>
        <dbReference type="ChEBI" id="CHEBI:83834"/>
        <dbReference type="EC" id="5.2.1.8"/>
    </reaction>
</comment>
<feature type="domain" description="PpiC" evidence="10">
    <location>
        <begin position="243"/>
        <end position="342"/>
    </location>
</feature>
<evidence type="ECO:0000313" key="12">
    <source>
        <dbReference type="Proteomes" id="UP001064489"/>
    </source>
</evidence>
<feature type="region of interest" description="Disordered" evidence="9">
    <location>
        <begin position="205"/>
        <end position="235"/>
    </location>
</feature>
<evidence type="ECO:0000256" key="5">
    <source>
        <dbReference type="ARBA" id="ARBA00023235"/>
    </source>
</evidence>
<dbReference type="GO" id="GO:0003677">
    <property type="term" value="F:DNA binding"/>
    <property type="evidence" value="ECO:0007669"/>
    <property type="project" value="InterPro"/>
</dbReference>
<keyword evidence="5 7" id="KW-0413">Isomerase</keyword>
<evidence type="ECO:0000256" key="3">
    <source>
        <dbReference type="ARBA" id="ARBA00013194"/>
    </source>
</evidence>
<dbReference type="EC" id="5.2.1.8" evidence="3"/>
<accession>A0AAD5NPW9</accession>
<sequence length="345" mass="38288">MAEAIKSFAIIKPHGHSSHQLQSTKWLSKCSRTGIFNGLHKVEGMNKKREALCKVNAWPLTVMAVLVEHAEGQRDLITHKSVWHLSDHAIKNVYLFYIMFTCWGCLFFGATKDPYYDSEVYRGDGGDGTGHWFYEKQEEIEEAARAELWREELIEEIEQKENESEIISDSERDSRLFLTCFVQVFSSNLQFQAFRFLLIMGKDSKSKDAGGKGKGKQAAGGGDENASKGKGKGGKAADGLGTCTYVKARHVLCEKQGKINEAYKKLQDGWLSNGDKVPPAEFAKIAAEYSECPSGKKGGDLGWFPRGKMAGPFQEVAFNTPVGATSAPFKSTHGYHIILSEGRKN</sequence>
<dbReference type="InterPro" id="IPR046357">
    <property type="entry name" value="PPIase_dom_sf"/>
</dbReference>
<dbReference type="SUPFAM" id="SSF54534">
    <property type="entry name" value="FKBP-like"/>
    <property type="match status" value="1"/>
</dbReference>
<proteinExistence type="inferred from homology"/>
<dbReference type="InterPro" id="IPR000297">
    <property type="entry name" value="PPIase_PpiC"/>
</dbReference>
<dbReference type="GO" id="GO:0006364">
    <property type="term" value="P:rRNA processing"/>
    <property type="evidence" value="ECO:0007669"/>
    <property type="project" value="InterPro"/>
</dbReference>
<dbReference type="PROSITE" id="PS50198">
    <property type="entry name" value="PPIC_PPIASE_2"/>
    <property type="match status" value="1"/>
</dbReference>
<evidence type="ECO:0000256" key="1">
    <source>
        <dbReference type="ARBA" id="ARBA00000971"/>
    </source>
</evidence>
<dbReference type="InterPro" id="IPR043323">
    <property type="entry name" value="PIN4"/>
</dbReference>
<dbReference type="AlphaFoldDB" id="A0AAD5NPW9"/>
<evidence type="ECO:0000256" key="8">
    <source>
        <dbReference type="SAM" id="Coils"/>
    </source>
</evidence>
<keyword evidence="4 7" id="KW-0697">Rotamase</keyword>
<dbReference type="PANTHER" id="PTHR45995">
    <property type="match status" value="1"/>
</dbReference>
<evidence type="ECO:0000256" key="9">
    <source>
        <dbReference type="SAM" id="MobiDB-lite"/>
    </source>
</evidence>
<dbReference type="GO" id="GO:0003755">
    <property type="term" value="F:peptidyl-prolyl cis-trans isomerase activity"/>
    <property type="evidence" value="ECO:0007669"/>
    <property type="project" value="UniProtKB-KW"/>
</dbReference>
<keyword evidence="12" id="KW-1185">Reference proteome</keyword>